<dbReference type="InterPro" id="IPR017853">
    <property type="entry name" value="GH"/>
</dbReference>
<evidence type="ECO:0000256" key="2">
    <source>
        <dbReference type="ARBA" id="ARBA00022801"/>
    </source>
</evidence>
<reference evidence="5 6" key="1">
    <citation type="submission" date="2015-12" db="EMBL/GenBank/DDBJ databases">
        <title>Haloprofundus marisrubri gen. nov., sp. nov., an extremely halophilic archaeon isolated from the Discovery deep brine-seawater interface in the Red Sea.</title>
        <authorList>
            <person name="Zhang G."/>
            <person name="Stingl U."/>
            <person name="Rashid M."/>
        </authorList>
    </citation>
    <scope>NUCLEOTIDE SEQUENCE [LARGE SCALE GENOMIC DNA]</scope>
    <source>
        <strain evidence="5 6">SB9</strain>
    </source>
</reference>
<dbReference type="Pfam" id="PF00128">
    <property type="entry name" value="Alpha-amylase"/>
    <property type="match status" value="1"/>
</dbReference>
<dbReference type="GO" id="GO:0004556">
    <property type="term" value="F:alpha-amylase activity"/>
    <property type="evidence" value="ECO:0007669"/>
    <property type="project" value="TreeGrafter"/>
</dbReference>
<dbReference type="Gene3D" id="3.20.20.80">
    <property type="entry name" value="Glycosidases"/>
    <property type="match status" value="1"/>
</dbReference>
<dbReference type="NCBIfam" id="NF008183">
    <property type="entry name" value="PRK10933.1"/>
    <property type="match status" value="1"/>
</dbReference>
<sequence>MQDTTSEDDDPAHVDRAWWKESVVYQIYPRSFNDSDGDGVGDIPGIIEKLDYLDDLGIDIVWLNPVYESPNADNGYDIADYRSIMDEFGTMDDWEALLEGLHERDIRLIMDLVVNHSSDEHAWFTKSRDPDSDYRDYYIWRQGRTDVDGFTGHEGPEHEAPPNEWGSFFGGPAWAYDEESERWYMHLFDEKQPDLNWENPDVRDDVFEMMEWWLEKGIDGFRMDVINLVSKPDSITQHDPPHVHDDFGGTIDGPKVHDYIGEMGDRVLADRDVFTVGEMIGQEMSMEEALSYVGENGDGLDTLFHFDHVLLDQGENIWDYHEYDLGELKRVFSRWQNGLFPEGWNSLYLSNHDQPRLVSRFGDDGEYREESAKLLATLLFTLRGTPYVFQGAEIGMTNYPFESLSEFRDVETINPVRDALDSGHVGSFEEVKGGLRENSRDNARTPVQWSDDENAGFTDGEPWINVNPNHQEINVEAAREDPASVWNYYRRLIDTRKGNDVLVYGEYDQYYHDHGRLWAYTRTLGDELALVLLNFAERKTAFELPDSLREELDDTTAELLLGNYDAADGPPVEHDVDALALRPWESRVYRLR</sequence>
<dbReference type="PANTHER" id="PTHR10357">
    <property type="entry name" value="ALPHA-AMYLASE FAMILY MEMBER"/>
    <property type="match status" value="1"/>
</dbReference>
<protein>
    <submittedName>
        <fullName evidence="5">Glucohydrolase</fullName>
    </submittedName>
</protein>
<feature type="domain" description="Glycosyl hydrolase family 13 catalytic" evidence="4">
    <location>
        <begin position="26"/>
        <end position="444"/>
    </location>
</feature>
<proteinExistence type="inferred from homology"/>
<dbReference type="InterPro" id="IPR013780">
    <property type="entry name" value="Glyco_hydro_b"/>
</dbReference>
<dbReference type="Proteomes" id="UP000054387">
    <property type="component" value="Unassembled WGS sequence"/>
</dbReference>
<name>A0A0W1RBS1_9EURY</name>
<keyword evidence="6" id="KW-1185">Reference proteome</keyword>
<dbReference type="Gene3D" id="2.60.40.1180">
    <property type="entry name" value="Golgi alpha-mannosidase II"/>
    <property type="match status" value="1"/>
</dbReference>
<dbReference type="OrthoDB" id="18347at2157"/>
<gene>
    <name evidence="5" type="ORF">AUR64_10190</name>
</gene>
<comment type="similarity">
    <text evidence="1">Belongs to the glycosyl hydrolase 13 family.</text>
</comment>
<evidence type="ECO:0000313" key="5">
    <source>
        <dbReference type="EMBL" id="KTG10498.1"/>
    </source>
</evidence>
<dbReference type="CDD" id="cd11333">
    <property type="entry name" value="AmyAc_SI_OligoGlu_DGase"/>
    <property type="match status" value="1"/>
</dbReference>
<evidence type="ECO:0000313" key="6">
    <source>
        <dbReference type="Proteomes" id="UP000054387"/>
    </source>
</evidence>
<dbReference type="FunFam" id="2.60.40.1180:FF:000007">
    <property type="entry name" value="Sucrose isomerase"/>
    <property type="match status" value="1"/>
</dbReference>
<dbReference type="SUPFAM" id="SSF51011">
    <property type="entry name" value="Glycosyl hydrolase domain"/>
    <property type="match status" value="1"/>
</dbReference>
<dbReference type="InterPro" id="IPR045857">
    <property type="entry name" value="O16G_dom_2"/>
</dbReference>
<dbReference type="FunFam" id="3.90.400.10:FF:000002">
    <property type="entry name" value="Sucrose isomerase"/>
    <property type="match status" value="1"/>
</dbReference>
<evidence type="ECO:0000256" key="1">
    <source>
        <dbReference type="ARBA" id="ARBA00008061"/>
    </source>
</evidence>
<accession>A0A0W1RBS1</accession>
<keyword evidence="3" id="KW-0326">Glycosidase</keyword>
<dbReference type="AlphaFoldDB" id="A0A0W1RBS1"/>
<organism evidence="5 6">
    <name type="scientific">Haloprofundus marisrubri</name>
    <dbReference type="NCBI Taxonomy" id="1514971"/>
    <lineage>
        <taxon>Archaea</taxon>
        <taxon>Methanobacteriati</taxon>
        <taxon>Methanobacteriota</taxon>
        <taxon>Stenosarchaea group</taxon>
        <taxon>Halobacteria</taxon>
        <taxon>Halobacteriales</taxon>
        <taxon>Haloferacaceae</taxon>
        <taxon>Haloprofundus</taxon>
    </lineage>
</organism>
<dbReference type="STRING" id="1514971.AUR64_10190"/>
<evidence type="ECO:0000256" key="3">
    <source>
        <dbReference type="ARBA" id="ARBA00023295"/>
    </source>
</evidence>
<dbReference type="SMART" id="SM00642">
    <property type="entry name" value="Aamy"/>
    <property type="match status" value="1"/>
</dbReference>
<evidence type="ECO:0000259" key="4">
    <source>
        <dbReference type="SMART" id="SM00642"/>
    </source>
</evidence>
<comment type="caution">
    <text evidence="5">The sequence shown here is derived from an EMBL/GenBank/DDBJ whole genome shotgun (WGS) entry which is preliminary data.</text>
</comment>
<dbReference type="PANTHER" id="PTHR10357:SF184">
    <property type="entry name" value="OLIGO-1,6-GLUCOSIDASE 1"/>
    <property type="match status" value="1"/>
</dbReference>
<dbReference type="InterPro" id="IPR006047">
    <property type="entry name" value="GH13_cat_dom"/>
</dbReference>
<dbReference type="Gene3D" id="3.90.400.10">
    <property type="entry name" value="Oligo-1,6-glucosidase, Domain 2"/>
    <property type="match status" value="1"/>
</dbReference>
<keyword evidence="2 5" id="KW-0378">Hydrolase</keyword>
<dbReference type="EMBL" id="LOPU01000018">
    <property type="protein sequence ID" value="KTG10498.1"/>
    <property type="molecule type" value="Genomic_DNA"/>
</dbReference>
<dbReference type="SUPFAM" id="SSF51445">
    <property type="entry name" value="(Trans)glycosidases"/>
    <property type="match status" value="1"/>
</dbReference>
<dbReference type="GO" id="GO:0009313">
    <property type="term" value="P:oligosaccharide catabolic process"/>
    <property type="evidence" value="ECO:0007669"/>
    <property type="project" value="TreeGrafter"/>
</dbReference>
<dbReference type="FunFam" id="3.20.20.80:FF:000064">
    <property type="entry name" value="Oligo-1,6-glucosidase"/>
    <property type="match status" value="2"/>
</dbReference>